<gene>
    <name evidence="6" type="ORF">DMN91_009522</name>
</gene>
<dbReference type="InterPro" id="IPR009288">
    <property type="entry name" value="AIG2-like_dom"/>
</dbReference>
<comment type="similarity">
    <text evidence="1 3">Belongs to the gamma-glutamylcyclotransferase family.</text>
</comment>
<dbReference type="EMBL" id="QOIP01000010">
    <property type="protein sequence ID" value="RLU17289.1"/>
    <property type="molecule type" value="Genomic_DNA"/>
</dbReference>
<dbReference type="OrthoDB" id="113620at2759"/>
<organism evidence="6">
    <name type="scientific">Ooceraea biroi</name>
    <name type="common">Clonal raider ant</name>
    <name type="synonym">Cerapachys biroi</name>
    <dbReference type="NCBI Taxonomy" id="2015173"/>
    <lineage>
        <taxon>Eukaryota</taxon>
        <taxon>Metazoa</taxon>
        <taxon>Ecdysozoa</taxon>
        <taxon>Arthropoda</taxon>
        <taxon>Hexapoda</taxon>
        <taxon>Insecta</taxon>
        <taxon>Pterygota</taxon>
        <taxon>Neoptera</taxon>
        <taxon>Endopterygota</taxon>
        <taxon>Hymenoptera</taxon>
        <taxon>Apocrita</taxon>
        <taxon>Aculeata</taxon>
        <taxon>Formicoidea</taxon>
        <taxon>Formicidae</taxon>
        <taxon>Dorylinae</taxon>
        <taxon>Ooceraea</taxon>
    </lineage>
</organism>
<dbReference type="CDD" id="cd06661">
    <property type="entry name" value="GGCT_like"/>
    <property type="match status" value="1"/>
</dbReference>
<evidence type="ECO:0000256" key="3">
    <source>
        <dbReference type="RuleBase" id="RU367036"/>
    </source>
</evidence>
<comment type="caution">
    <text evidence="6">The sequence shown here is derived from an EMBL/GenBank/DDBJ whole genome shotgun (WGS) entry which is preliminary data.</text>
</comment>
<proteinExistence type="inferred from homology"/>
<evidence type="ECO:0000256" key="2">
    <source>
        <dbReference type="PIRSR" id="PIRSR639126-1"/>
    </source>
</evidence>
<name>A0A3L8DBN1_OOCBI</name>
<reference evidence="6" key="1">
    <citation type="journal article" date="2018" name="Genome Res.">
        <title>The genomic architecture and molecular evolution of ant odorant receptors.</title>
        <authorList>
            <person name="McKenzie S.K."/>
            <person name="Kronauer D.J.C."/>
        </authorList>
    </citation>
    <scope>NUCLEOTIDE SEQUENCE [LARGE SCALE GENOMIC DNA]</scope>
    <source>
        <strain evidence="6">Clonal line C1</strain>
    </source>
</reference>
<feature type="active site" description="Proton acceptor" evidence="2">
    <location>
        <position position="123"/>
    </location>
</feature>
<dbReference type="SUPFAM" id="SSF110857">
    <property type="entry name" value="Gamma-glutamyl cyclotransferase-like"/>
    <property type="match status" value="1"/>
</dbReference>
<reference evidence="6" key="2">
    <citation type="submission" date="2018-07" db="EMBL/GenBank/DDBJ databases">
        <authorList>
            <person name="Mckenzie S.K."/>
            <person name="Kronauer D.J.C."/>
        </authorList>
    </citation>
    <scope>NUCLEOTIDE SEQUENCE</scope>
    <source>
        <strain evidence="6">Clonal line C1</strain>
    </source>
</reference>
<dbReference type="Gene3D" id="3.10.490.10">
    <property type="entry name" value="Gamma-glutamyl cyclotransferase-like"/>
    <property type="match status" value="1"/>
</dbReference>
<dbReference type="InterPro" id="IPR013024">
    <property type="entry name" value="GGCT-like"/>
</dbReference>
<feature type="chain" id="PRO_5017958324" description="Gamma-glutamylcyclotransferase family protein" evidence="4">
    <location>
        <begin position="20"/>
        <end position="207"/>
    </location>
</feature>
<evidence type="ECO:0000313" key="6">
    <source>
        <dbReference type="EMBL" id="RLU17289.1"/>
    </source>
</evidence>
<dbReference type="Proteomes" id="UP000279307">
    <property type="component" value="Chromosome 10"/>
</dbReference>
<protein>
    <recommendedName>
        <fullName evidence="3">Gamma-glutamylcyclotransferase family protein</fullName>
    </recommendedName>
</protein>
<evidence type="ECO:0000256" key="1">
    <source>
        <dbReference type="ARBA" id="ARBA00008861"/>
    </source>
</evidence>
<dbReference type="GO" id="GO:0005829">
    <property type="term" value="C:cytosol"/>
    <property type="evidence" value="ECO:0007669"/>
    <property type="project" value="TreeGrafter"/>
</dbReference>
<dbReference type="InterPro" id="IPR036568">
    <property type="entry name" value="GGCT-like_sf"/>
</dbReference>
<dbReference type="PANTHER" id="PTHR12510">
    <property type="entry name" value="TROPONIN C-AKIN-1 PROTEIN"/>
    <property type="match status" value="1"/>
</dbReference>
<evidence type="ECO:0000259" key="5">
    <source>
        <dbReference type="Pfam" id="PF06094"/>
    </source>
</evidence>
<feature type="domain" description="Gamma-glutamylcyclotransferase AIG2-like" evidence="5">
    <location>
        <begin position="45"/>
        <end position="170"/>
    </location>
</feature>
<evidence type="ECO:0000256" key="4">
    <source>
        <dbReference type="SAM" id="SignalP"/>
    </source>
</evidence>
<dbReference type="PANTHER" id="PTHR12510:SF4">
    <property type="entry name" value="GAMMA-GLUTAMYLAMINECYCLOTRANSFERASE"/>
    <property type="match status" value="1"/>
</dbReference>
<dbReference type="Pfam" id="PF06094">
    <property type="entry name" value="GGACT"/>
    <property type="match status" value="1"/>
</dbReference>
<dbReference type="InterPro" id="IPR039126">
    <property type="entry name" value="GGACT"/>
</dbReference>
<sequence length="207" mass="23669">MLLHIAAVTVLVNIAIIELDSLYSFPSEELLDMDPSQSESPLHRVFVYGTLKRGEPNHGIITDVMNGYAKFLGLGRTTISYPLVIATKYNIPFLLKKPNTGNYVLGEIYDVDSKMLKRLDELEEHPTFYERAEEEILLAPEATLKAGKIFEEVGELTKAWIYFLPKYRPSLLESPMYASYSNNGNHGLKYCEKYVRDPSYDHRKEVL</sequence>
<accession>A0A3L8DBN1</accession>
<feature type="signal peptide" evidence="4">
    <location>
        <begin position="1"/>
        <end position="19"/>
    </location>
</feature>
<dbReference type="GO" id="GO:0061929">
    <property type="term" value="F:gamma-glutamylaminecyclotransferase activity"/>
    <property type="evidence" value="ECO:0007669"/>
    <property type="project" value="InterPro"/>
</dbReference>
<keyword evidence="4" id="KW-0732">Signal</keyword>
<dbReference type="AlphaFoldDB" id="A0A3L8DBN1"/>